<dbReference type="GeneID" id="60324494"/>
<protein>
    <submittedName>
        <fullName evidence="1">Uncharacterized protein</fullName>
    </submittedName>
</protein>
<proteinExistence type="predicted"/>
<sequence length="45" mass="5279">MSAAGQFARDLAYELRRCVPRTIYFFRTGQLHPEVCPPWQRPKGK</sequence>
<dbReference type="KEGG" id="vg:60324494"/>
<keyword evidence="2" id="KW-1185">Reference proteome</keyword>
<name>A0A5J6TTI9_9CAUD</name>
<organism evidence="1 2">
    <name type="scientific">Mycobacterium phage Curiosium</name>
    <dbReference type="NCBI Taxonomy" id="2599859"/>
    <lineage>
        <taxon>Viruses</taxon>
        <taxon>Duplodnaviria</taxon>
        <taxon>Heunggongvirae</taxon>
        <taxon>Uroviricota</taxon>
        <taxon>Caudoviricetes</taxon>
        <taxon>Weiservirinae</taxon>
        <taxon>Anayavirus</taxon>
        <taxon>Anayavirus curiosium</taxon>
    </lineage>
</organism>
<evidence type="ECO:0000313" key="1">
    <source>
        <dbReference type="EMBL" id="QFG14086.1"/>
    </source>
</evidence>
<dbReference type="RefSeq" id="YP_009953029.1">
    <property type="nucleotide sequence ID" value="NC_051618.1"/>
</dbReference>
<accession>A0A5J6TTI9</accession>
<gene>
    <name evidence="1" type="primary">41</name>
    <name evidence="1" type="ORF">PBI_CURIOSIUM_41</name>
</gene>
<evidence type="ECO:0000313" key="2">
    <source>
        <dbReference type="Proteomes" id="UP000326870"/>
    </source>
</evidence>
<dbReference type="Proteomes" id="UP000326870">
    <property type="component" value="Segment"/>
</dbReference>
<reference evidence="1 2" key="1">
    <citation type="submission" date="2019-07" db="EMBL/GenBank/DDBJ databases">
        <authorList>
            <person name="Divens A.M."/>
            <person name="Garlena R.A."/>
            <person name="Russell D.A."/>
            <person name="Pope W.H."/>
            <person name="Jacobs-Sera D."/>
            <person name="Hatfull G.F."/>
        </authorList>
    </citation>
    <scope>NUCLEOTIDE SEQUENCE [LARGE SCALE GENOMIC DNA]</scope>
</reference>
<dbReference type="EMBL" id="MN234226">
    <property type="protein sequence ID" value="QFG14086.1"/>
    <property type="molecule type" value="Genomic_DNA"/>
</dbReference>